<dbReference type="InterPro" id="IPR036291">
    <property type="entry name" value="NAD(P)-bd_dom_sf"/>
</dbReference>
<gene>
    <name evidence="4" type="ORF">RM764_47175</name>
</gene>
<dbReference type="SUPFAM" id="SSF51735">
    <property type="entry name" value="NAD(P)-binding Rossmann-fold domains"/>
    <property type="match status" value="1"/>
</dbReference>
<dbReference type="Proteomes" id="UP001183809">
    <property type="component" value="Unassembled WGS sequence"/>
</dbReference>
<evidence type="ECO:0000313" key="5">
    <source>
        <dbReference type="Proteomes" id="UP001183809"/>
    </source>
</evidence>
<evidence type="ECO:0000256" key="1">
    <source>
        <dbReference type="ARBA" id="ARBA00022450"/>
    </source>
</evidence>
<evidence type="ECO:0000259" key="3">
    <source>
        <dbReference type="Pfam" id="PF08659"/>
    </source>
</evidence>
<dbReference type="PANTHER" id="PTHR43775">
    <property type="entry name" value="FATTY ACID SYNTHASE"/>
    <property type="match status" value="1"/>
</dbReference>
<dbReference type="InterPro" id="IPR050091">
    <property type="entry name" value="PKS_NRPS_Biosynth_Enz"/>
</dbReference>
<organism evidence="4 5">
    <name type="scientific">Streptomyces gibsoniae</name>
    <dbReference type="NCBI Taxonomy" id="3075529"/>
    <lineage>
        <taxon>Bacteria</taxon>
        <taxon>Bacillati</taxon>
        <taxon>Actinomycetota</taxon>
        <taxon>Actinomycetes</taxon>
        <taxon>Kitasatosporales</taxon>
        <taxon>Streptomycetaceae</taxon>
        <taxon>Streptomyces</taxon>
    </lineage>
</organism>
<keyword evidence="2" id="KW-0597">Phosphoprotein</keyword>
<reference evidence="5" key="1">
    <citation type="submission" date="2023-07" db="EMBL/GenBank/DDBJ databases">
        <title>30 novel species of actinomycetes from the DSMZ collection.</title>
        <authorList>
            <person name="Nouioui I."/>
        </authorList>
    </citation>
    <scope>NUCLEOTIDE SEQUENCE [LARGE SCALE GENOMIC DNA]</scope>
    <source>
        <strain evidence="5">DSM 41699</strain>
    </source>
</reference>
<keyword evidence="5" id="KW-1185">Reference proteome</keyword>
<accession>A0ABU2UBR1</accession>
<dbReference type="Pfam" id="PF08659">
    <property type="entry name" value="KR"/>
    <property type="match status" value="1"/>
</dbReference>
<feature type="non-terminal residue" evidence="4">
    <location>
        <position position="140"/>
    </location>
</feature>
<comment type="caution">
    <text evidence="4">The sequence shown here is derived from an EMBL/GenBank/DDBJ whole genome shotgun (WGS) entry which is preliminary data.</text>
</comment>
<protein>
    <submittedName>
        <fullName evidence="4">KR domain-containing protein</fullName>
    </submittedName>
</protein>
<dbReference type="Gene3D" id="3.40.50.720">
    <property type="entry name" value="NAD(P)-binding Rossmann-like Domain"/>
    <property type="match status" value="1"/>
</dbReference>
<dbReference type="RefSeq" id="WP_311701799.1">
    <property type="nucleotide sequence ID" value="NZ_JAVREY010000395.1"/>
</dbReference>
<dbReference type="EMBL" id="JAVREY010000395">
    <property type="protein sequence ID" value="MDT0470397.1"/>
    <property type="molecule type" value="Genomic_DNA"/>
</dbReference>
<name>A0ABU2UBR1_9ACTN</name>
<keyword evidence="1" id="KW-0596">Phosphopantetheine</keyword>
<sequence>AGVVRPGTLRNRNTDETAQDLAAKTRGTVLLSLGLRRHGLHPAVCVAFSSVCALLPGLAGALGDYAGANAFLDAFAASQRRAGRPWQSVNLAAIAGTGMATGLGTRTAPGPAPVQRAGSLPVATAPALAALRTACGADTA</sequence>
<evidence type="ECO:0000256" key="2">
    <source>
        <dbReference type="ARBA" id="ARBA00022553"/>
    </source>
</evidence>
<proteinExistence type="predicted"/>
<feature type="non-terminal residue" evidence="4">
    <location>
        <position position="1"/>
    </location>
</feature>
<evidence type="ECO:0000313" key="4">
    <source>
        <dbReference type="EMBL" id="MDT0470397.1"/>
    </source>
</evidence>
<feature type="domain" description="Ketoreductase (KR)" evidence="3">
    <location>
        <begin position="1"/>
        <end position="95"/>
    </location>
</feature>
<dbReference type="PANTHER" id="PTHR43775:SF37">
    <property type="entry name" value="SI:DKEY-61P9.11"/>
    <property type="match status" value="1"/>
</dbReference>
<dbReference type="InterPro" id="IPR013968">
    <property type="entry name" value="PKS_KR"/>
</dbReference>